<reference evidence="1 2" key="1">
    <citation type="submission" date="2020-08" db="EMBL/GenBank/DDBJ databases">
        <title>Genomic Encyclopedia of Type Strains, Phase IV (KMG-IV): sequencing the most valuable type-strain genomes for metagenomic binning, comparative biology and taxonomic classification.</title>
        <authorList>
            <person name="Goeker M."/>
        </authorList>
    </citation>
    <scope>NUCLEOTIDE SEQUENCE [LARGE SCALE GENOMIC DNA]</scope>
    <source>
        <strain evidence="1 2">DSM 103733</strain>
    </source>
</reference>
<evidence type="ECO:0000313" key="2">
    <source>
        <dbReference type="Proteomes" id="UP000538666"/>
    </source>
</evidence>
<keyword evidence="1" id="KW-0804">Transcription</keyword>
<organism evidence="1 2">
    <name type="scientific">Silvibacterium bohemicum</name>
    <dbReference type="NCBI Taxonomy" id="1577686"/>
    <lineage>
        <taxon>Bacteria</taxon>
        <taxon>Pseudomonadati</taxon>
        <taxon>Acidobacteriota</taxon>
        <taxon>Terriglobia</taxon>
        <taxon>Terriglobales</taxon>
        <taxon>Acidobacteriaceae</taxon>
        <taxon>Silvibacterium</taxon>
    </lineage>
</organism>
<dbReference type="AlphaFoldDB" id="A0A841JSM2"/>
<comment type="caution">
    <text evidence="1">The sequence shown here is derived from an EMBL/GenBank/DDBJ whole genome shotgun (WGS) entry which is preliminary data.</text>
</comment>
<dbReference type="SUPFAM" id="SSF88659">
    <property type="entry name" value="Sigma3 and sigma4 domains of RNA polymerase sigma factors"/>
    <property type="match status" value="1"/>
</dbReference>
<proteinExistence type="predicted"/>
<dbReference type="Proteomes" id="UP000538666">
    <property type="component" value="Unassembled WGS sequence"/>
</dbReference>
<dbReference type="InterPro" id="IPR036388">
    <property type="entry name" value="WH-like_DNA-bd_sf"/>
</dbReference>
<dbReference type="GO" id="GO:0000428">
    <property type="term" value="C:DNA-directed RNA polymerase complex"/>
    <property type="evidence" value="ECO:0007669"/>
    <property type="project" value="UniProtKB-KW"/>
</dbReference>
<keyword evidence="1" id="KW-0240">DNA-directed RNA polymerase</keyword>
<accession>A0A841JSM2</accession>
<name>A0A841JSM2_9BACT</name>
<keyword evidence="2" id="KW-1185">Reference proteome</keyword>
<dbReference type="EMBL" id="JACHEK010000004">
    <property type="protein sequence ID" value="MBB6144403.1"/>
    <property type="molecule type" value="Genomic_DNA"/>
</dbReference>
<sequence length="189" mass="21250">MRSPSPSDLCWVIGFTPQGHWIAPILRAAVRAEWPDAQQLAAVRLGDASLAHELMEQAIEETKEGLEAMSAADVDEARQLLSRHYRNAVRRWSRSESRFIFRGTTTDIEVLSPPSAPAVPAVEAKLDLNTLLQDTPPALRRALLLRYGSRNRWEDVAAELEKSKDAIRMSCQRELNRIRKKLGIRGRSG</sequence>
<evidence type="ECO:0000313" key="1">
    <source>
        <dbReference type="EMBL" id="MBB6144403.1"/>
    </source>
</evidence>
<dbReference type="Gene3D" id="1.10.10.10">
    <property type="entry name" value="Winged helix-like DNA-binding domain superfamily/Winged helix DNA-binding domain"/>
    <property type="match status" value="1"/>
</dbReference>
<gene>
    <name evidence="1" type="ORF">HNQ77_002355</name>
</gene>
<dbReference type="InterPro" id="IPR013324">
    <property type="entry name" value="RNA_pol_sigma_r3/r4-like"/>
</dbReference>
<protein>
    <submittedName>
        <fullName evidence="1">DNA-directed RNA polymerase specialized sigma24 family protein</fullName>
    </submittedName>
</protein>
<dbReference type="RefSeq" id="WP_156185871.1">
    <property type="nucleotide sequence ID" value="NZ_JACHEK010000004.1"/>
</dbReference>
<dbReference type="OrthoDB" id="119030at2"/>